<evidence type="ECO:0000256" key="7">
    <source>
        <dbReference type="ARBA" id="ARBA00022857"/>
    </source>
</evidence>
<evidence type="ECO:0000256" key="2">
    <source>
        <dbReference type="ARBA" id="ARBA00010139"/>
    </source>
</evidence>
<evidence type="ECO:0000256" key="1">
    <source>
        <dbReference type="ARBA" id="ARBA00001974"/>
    </source>
</evidence>
<proteinExistence type="inferred from homology"/>
<feature type="domain" description="Glucose-methanol-choline oxidoreductase N-terminal" evidence="9">
    <location>
        <begin position="783"/>
        <end position="797"/>
    </location>
</feature>
<dbReference type="EMBL" id="JAQOWY010000125">
    <property type="protein sequence ID" value="KAK1850181.1"/>
    <property type="molecule type" value="Genomic_DNA"/>
</dbReference>
<organism evidence="10 11">
    <name type="scientific">Colletotrichum chrysophilum</name>
    <dbReference type="NCBI Taxonomy" id="1836956"/>
    <lineage>
        <taxon>Eukaryota</taxon>
        <taxon>Fungi</taxon>
        <taxon>Dikarya</taxon>
        <taxon>Ascomycota</taxon>
        <taxon>Pezizomycotina</taxon>
        <taxon>Sordariomycetes</taxon>
        <taxon>Hypocreomycetidae</taxon>
        <taxon>Glomerellales</taxon>
        <taxon>Glomerellaceae</taxon>
        <taxon>Colletotrichum</taxon>
        <taxon>Colletotrichum gloeosporioides species complex</taxon>
    </lineage>
</organism>
<dbReference type="InterPro" id="IPR011234">
    <property type="entry name" value="Fumarylacetoacetase-like_C"/>
</dbReference>
<keyword evidence="7" id="KW-0521">NADP</keyword>
<reference evidence="10" key="1">
    <citation type="submission" date="2023-01" db="EMBL/GenBank/DDBJ databases">
        <title>Colletotrichum chrysophilum M932 genome sequence.</title>
        <authorList>
            <person name="Baroncelli R."/>
        </authorList>
    </citation>
    <scope>NUCLEOTIDE SEQUENCE</scope>
    <source>
        <strain evidence="10">M932</strain>
    </source>
</reference>
<dbReference type="SUPFAM" id="SSF54373">
    <property type="entry name" value="FAD-linked reductases, C-terminal domain"/>
    <property type="match status" value="1"/>
</dbReference>
<comment type="similarity">
    <text evidence="2">Belongs to the FAD-binding monooxygenase family.</text>
</comment>
<gene>
    <name evidence="10" type="ORF">CCHR01_07174</name>
</gene>
<dbReference type="GO" id="GO:0050660">
    <property type="term" value="F:flavin adenine dinucleotide binding"/>
    <property type="evidence" value="ECO:0007669"/>
    <property type="project" value="InterPro"/>
</dbReference>
<dbReference type="InterPro" id="IPR029058">
    <property type="entry name" value="AB_hydrolase_fold"/>
</dbReference>
<protein>
    <submittedName>
        <fullName evidence="10">Flavin-binding monooxygenase-like family protein</fullName>
    </submittedName>
</protein>
<comment type="similarity">
    <text evidence="3">Belongs to the FAH family.</text>
</comment>
<dbReference type="InterPro" id="IPR000172">
    <property type="entry name" value="GMC_OxRdtase_N"/>
</dbReference>
<dbReference type="Gene3D" id="3.40.50.1820">
    <property type="entry name" value="alpha/beta hydrolase"/>
    <property type="match status" value="1"/>
</dbReference>
<evidence type="ECO:0000256" key="5">
    <source>
        <dbReference type="ARBA" id="ARBA00022630"/>
    </source>
</evidence>
<dbReference type="InterPro" id="IPR036663">
    <property type="entry name" value="Fumarylacetoacetase_C_sf"/>
</dbReference>
<dbReference type="InterPro" id="IPR000073">
    <property type="entry name" value="AB_hydrolase_1"/>
</dbReference>
<name>A0AAD9AL77_9PEZI</name>
<accession>A0AAD9AL77</accession>
<dbReference type="InterPro" id="IPR036188">
    <property type="entry name" value="FAD/NAD-bd_sf"/>
</dbReference>
<sequence>MSPQSSRLTNYIAFSRQDGSTPQIGHLDHAQQTIQPLAFLSGTPVENLYQVIEVGTQNITASIDPPIPLKDVKVLPPISGRDVLAVGKNYMEHAKEFNSSGYDSSDKVDKPSHPVIFTKRATSIIADGEEILLHKGFTESADYEGEIGVIVGKAGFRVSEADAWDYVWGYTIINDLTARERQRDHKQFYIGKSPDTFCPMGPVAVPREDLPKTLRIQTHVNGELRQDATTEDLIFSIPHLISTLSAGTTLQPGDVLATGTSALKPNNAARSIQGRSGLTKINEKPLNYQRTGTGKQNIIFVHGLGSSKEYWTPLTMTLDLKDAFTAHIFDFEGHGLSPTHPLSTITFESLVADLLGIFEVAGVSAQSPAVLVGHSMGSIISAKFAIEYQSLVKKLVLMGPPPFPLPGMIVKTLSTTIAKVRSEGMDIILKSPSGLSDHTIKTNPLAAAAVRLGFLGQDPEGYAKATSALANATEGLALEKLAVETLVISGQYEAVSPEIRQKAAALASCASQAKTDLNAVAEEYDYIVIGGGTSGLVVANRLSENPAKTVLVVEYGDFPNTINVTVPYFTTYDQSARLYNVTSVPQAHLGNRTSRLRIGATVGGGSSVNGMAWDRGSVADYDAWEALGNPGWGWNNMLKYFRKSSTFAPPSQEYVDKYGYDWNRDAYGNGPIQVGFPSWQWPAAARAWAEDIKVPRLKDGSDGDNVGIAWLSQNSGGKNATRSTSETAYFNPVSDRSNLHLLVRHYGGVIKFEGNATAGVDVASRDGTRTRFVRSRNVVLAAGAVNTPRILQLSGIGPSKLLKGLGINVTVDSPGVGANFQDHPSVYMVYDSNKTGPHSHAWGNKVVFTSLRDLDSSNYQNIADALSQQEPLQHLPQVYAENPALVKGFEQQRDALKKQFLNPKAGVVEITFGGAESVPVALQKPLSRGTIAINSTNPDPSIAPLVDFNTISNPIDSLILIRAVAKARAFMSSPSVKSLAAVEMMPGPGAASDAEIEAIMRQSWVSSSFDHPAGTAAMMPKEWGGVVDSKLRVYGVKGLWVVDTSVMPILPAAHTQATVYAVAEYAADIIKANNPISSVDPRRLEDVCKKYAEEAKKRLRPEGASQFLPLNEAPEGRLHSLLDDPWADHATLNAKPSPILKEKVIRFFVLGAGFGGLVYAVRLIESGVATADEIRLVDAAGGFGGTWYWHRYPGLHCDLESYCYLPLLEETGYIPSKKYAPAAEIRQHAERIASRWKLDDKTLFRSDVKSLDWDDDKELWNINLSERRGPGSDTIQHQAQAQYVYLAAGVLTKPQVPKVPGLLSFKGDIFHTSRWNYDVTGGSQEDQSLINLQDKKVAIVGTAATAIGAVPALAKYAKELYVIQRTPAYVKQRGQQTTDPDTFKATIANKKGWQFERQINLNRHMTNAVLPGQPNLVNDGWTDMPAYSAVMGSPAHGIVNPTPEDEERRATWFHALDLPHMEAVRARVSNIVKAKETAEKLKPWYPSWCKRPTFSDEYLQSFNNPNVHLVDTDGKGPSHATETSIVVGDEEYPVDIIIFSTGYSVAGGRTGGSPAGRVGVQVLGRNGISMDDKWRRNGPATLHGYATNEFPNLFFSGTAQGTITGNNVFMLGLIARHVTYMISEAERRVGSGKRAIVEVTTEAEEQHSQEVAKRAPFFSSLSGCTPGYFNGHGQAASEDPEEKKKQARGVVWAEGTVSFLDYIGKWRNDGKLRGLSVTARPTITSNEGGRLSKL</sequence>
<evidence type="ECO:0000256" key="3">
    <source>
        <dbReference type="ARBA" id="ARBA00010211"/>
    </source>
</evidence>
<keyword evidence="6" id="KW-0274">FAD</keyword>
<dbReference type="Pfam" id="PF13450">
    <property type="entry name" value="NAD_binding_8"/>
    <property type="match status" value="1"/>
</dbReference>
<dbReference type="SUPFAM" id="SSF51905">
    <property type="entry name" value="FAD/NAD(P)-binding domain"/>
    <property type="match status" value="2"/>
</dbReference>
<comment type="similarity">
    <text evidence="4">Belongs to the GMC oxidoreductase family.</text>
</comment>
<dbReference type="Pfam" id="PF01557">
    <property type="entry name" value="FAA_hydrolase"/>
    <property type="match status" value="1"/>
</dbReference>
<dbReference type="Proteomes" id="UP001243330">
    <property type="component" value="Unassembled WGS sequence"/>
</dbReference>
<keyword evidence="10" id="KW-0503">Monooxygenase</keyword>
<dbReference type="Gene3D" id="3.30.560.10">
    <property type="entry name" value="Glucose Oxidase, domain 3"/>
    <property type="match status" value="1"/>
</dbReference>
<dbReference type="PROSITE" id="PS00624">
    <property type="entry name" value="GMC_OXRED_2"/>
    <property type="match status" value="1"/>
</dbReference>
<dbReference type="SUPFAM" id="SSF56529">
    <property type="entry name" value="FAH"/>
    <property type="match status" value="1"/>
</dbReference>
<dbReference type="GO" id="GO:0004497">
    <property type="term" value="F:monooxygenase activity"/>
    <property type="evidence" value="ECO:0007669"/>
    <property type="project" value="UniProtKB-KW"/>
</dbReference>
<keyword evidence="8" id="KW-0560">Oxidoreductase</keyword>
<dbReference type="PANTHER" id="PTHR43098">
    <property type="entry name" value="L-ORNITHINE N(5)-MONOOXYGENASE-RELATED"/>
    <property type="match status" value="1"/>
</dbReference>
<dbReference type="GO" id="GO:0016614">
    <property type="term" value="F:oxidoreductase activity, acting on CH-OH group of donors"/>
    <property type="evidence" value="ECO:0007669"/>
    <property type="project" value="InterPro"/>
</dbReference>
<keyword evidence="11" id="KW-1185">Reference proteome</keyword>
<evidence type="ECO:0000256" key="8">
    <source>
        <dbReference type="ARBA" id="ARBA00023002"/>
    </source>
</evidence>
<evidence type="ECO:0000256" key="6">
    <source>
        <dbReference type="ARBA" id="ARBA00022827"/>
    </source>
</evidence>
<dbReference type="Pfam" id="PF00561">
    <property type="entry name" value="Abhydrolase_1"/>
    <property type="match status" value="1"/>
</dbReference>
<evidence type="ECO:0000259" key="9">
    <source>
        <dbReference type="PROSITE" id="PS00624"/>
    </source>
</evidence>
<keyword evidence="5" id="KW-0285">Flavoprotein</keyword>
<comment type="cofactor">
    <cofactor evidence="1">
        <name>FAD</name>
        <dbReference type="ChEBI" id="CHEBI:57692"/>
    </cofactor>
</comment>
<dbReference type="InterPro" id="IPR007867">
    <property type="entry name" value="GMC_OxRtase_C"/>
</dbReference>
<evidence type="ECO:0000256" key="4">
    <source>
        <dbReference type="ARBA" id="ARBA00010790"/>
    </source>
</evidence>
<dbReference type="PANTHER" id="PTHR43098:SF2">
    <property type="entry name" value="FAD-BINDING MONOOXYGENASE AUSB-RELATED"/>
    <property type="match status" value="1"/>
</dbReference>
<dbReference type="Gene3D" id="3.90.850.10">
    <property type="entry name" value="Fumarylacetoacetase-like, C-terminal domain"/>
    <property type="match status" value="1"/>
</dbReference>
<dbReference type="Gene3D" id="3.50.50.60">
    <property type="entry name" value="FAD/NAD(P)-binding domain"/>
    <property type="match status" value="4"/>
</dbReference>
<dbReference type="Pfam" id="PF00732">
    <property type="entry name" value="GMC_oxred_N"/>
    <property type="match status" value="1"/>
</dbReference>
<dbReference type="InterPro" id="IPR050775">
    <property type="entry name" value="FAD-binding_Monooxygenases"/>
</dbReference>
<dbReference type="SUPFAM" id="SSF53474">
    <property type="entry name" value="alpha/beta-Hydrolases"/>
    <property type="match status" value="1"/>
</dbReference>
<comment type="caution">
    <text evidence="10">The sequence shown here is derived from an EMBL/GenBank/DDBJ whole genome shotgun (WGS) entry which is preliminary data.</text>
</comment>
<evidence type="ECO:0000313" key="11">
    <source>
        <dbReference type="Proteomes" id="UP001243330"/>
    </source>
</evidence>
<evidence type="ECO:0000313" key="10">
    <source>
        <dbReference type="EMBL" id="KAK1850181.1"/>
    </source>
</evidence>
<dbReference type="Pfam" id="PF05199">
    <property type="entry name" value="GMC_oxred_C"/>
    <property type="match status" value="1"/>
</dbReference>